<dbReference type="PROSITE" id="PS50297">
    <property type="entry name" value="ANK_REP_REGION"/>
    <property type="match status" value="3"/>
</dbReference>
<dbReference type="Pfam" id="PF00023">
    <property type="entry name" value="Ank"/>
    <property type="match status" value="1"/>
</dbReference>
<gene>
    <name evidence="2" type="ORF">QBC46DRAFT_437088</name>
</gene>
<evidence type="ECO:0000256" key="1">
    <source>
        <dbReference type="PROSITE-ProRule" id="PRU00023"/>
    </source>
</evidence>
<dbReference type="Pfam" id="PF12796">
    <property type="entry name" value="Ank_2"/>
    <property type="match status" value="2"/>
</dbReference>
<keyword evidence="1" id="KW-0040">ANK repeat</keyword>
<protein>
    <submittedName>
        <fullName evidence="2">Ankyrin repeat-containing domain protein</fullName>
    </submittedName>
</protein>
<organism evidence="2 3">
    <name type="scientific">Diplogelasinospora grovesii</name>
    <dbReference type="NCBI Taxonomy" id="303347"/>
    <lineage>
        <taxon>Eukaryota</taxon>
        <taxon>Fungi</taxon>
        <taxon>Dikarya</taxon>
        <taxon>Ascomycota</taxon>
        <taxon>Pezizomycotina</taxon>
        <taxon>Sordariomycetes</taxon>
        <taxon>Sordariomycetidae</taxon>
        <taxon>Sordariales</taxon>
        <taxon>Diplogelasinosporaceae</taxon>
        <taxon>Diplogelasinospora</taxon>
    </lineage>
</organism>
<feature type="repeat" description="ANK" evidence="1">
    <location>
        <begin position="170"/>
        <end position="202"/>
    </location>
</feature>
<dbReference type="PROSITE" id="PS50088">
    <property type="entry name" value="ANK_REPEAT"/>
    <property type="match status" value="3"/>
</dbReference>
<name>A0AAN6N6B2_9PEZI</name>
<feature type="repeat" description="ANK" evidence="1">
    <location>
        <begin position="71"/>
        <end position="104"/>
    </location>
</feature>
<dbReference type="Gene3D" id="1.25.40.20">
    <property type="entry name" value="Ankyrin repeat-containing domain"/>
    <property type="match status" value="2"/>
</dbReference>
<dbReference type="PANTHER" id="PTHR24118:SF99">
    <property type="entry name" value="POTE ANKYRIN DOMAIN FAMILY MEMBER 3C-RELATED"/>
    <property type="match status" value="1"/>
</dbReference>
<dbReference type="SUPFAM" id="SSF48403">
    <property type="entry name" value="Ankyrin repeat"/>
    <property type="match status" value="1"/>
</dbReference>
<evidence type="ECO:0000313" key="3">
    <source>
        <dbReference type="Proteomes" id="UP001303473"/>
    </source>
</evidence>
<dbReference type="InterPro" id="IPR002110">
    <property type="entry name" value="Ankyrin_rpt"/>
</dbReference>
<dbReference type="PANTHER" id="PTHR24118">
    <property type="entry name" value="POTE ANKYRIN DOMAIN"/>
    <property type="match status" value="1"/>
</dbReference>
<dbReference type="AlphaFoldDB" id="A0AAN6N6B2"/>
<reference evidence="3" key="1">
    <citation type="journal article" date="2023" name="Mol. Phylogenet. Evol.">
        <title>Genome-scale phylogeny and comparative genomics of the fungal order Sordariales.</title>
        <authorList>
            <person name="Hensen N."/>
            <person name="Bonometti L."/>
            <person name="Westerberg I."/>
            <person name="Brannstrom I.O."/>
            <person name="Guillou S."/>
            <person name="Cros-Aarteil S."/>
            <person name="Calhoun S."/>
            <person name="Haridas S."/>
            <person name="Kuo A."/>
            <person name="Mondo S."/>
            <person name="Pangilinan J."/>
            <person name="Riley R."/>
            <person name="LaButti K."/>
            <person name="Andreopoulos B."/>
            <person name="Lipzen A."/>
            <person name="Chen C."/>
            <person name="Yan M."/>
            <person name="Daum C."/>
            <person name="Ng V."/>
            <person name="Clum A."/>
            <person name="Steindorff A."/>
            <person name="Ohm R.A."/>
            <person name="Martin F."/>
            <person name="Silar P."/>
            <person name="Natvig D.O."/>
            <person name="Lalanne C."/>
            <person name="Gautier V."/>
            <person name="Ament-Velasquez S.L."/>
            <person name="Kruys A."/>
            <person name="Hutchinson M.I."/>
            <person name="Powell A.J."/>
            <person name="Barry K."/>
            <person name="Miller A.N."/>
            <person name="Grigoriev I.V."/>
            <person name="Debuchy R."/>
            <person name="Gladieux P."/>
            <person name="Hiltunen Thoren M."/>
            <person name="Johannesson H."/>
        </authorList>
    </citation>
    <scope>NUCLEOTIDE SEQUENCE [LARGE SCALE GENOMIC DNA]</scope>
    <source>
        <strain evidence="3">CBS 340.73</strain>
    </source>
</reference>
<comment type="caution">
    <text evidence="2">The sequence shown here is derived from an EMBL/GenBank/DDBJ whole genome shotgun (WGS) entry which is preliminary data.</text>
</comment>
<dbReference type="InterPro" id="IPR036770">
    <property type="entry name" value="Ankyrin_rpt-contain_sf"/>
</dbReference>
<dbReference type="EMBL" id="MU853808">
    <property type="protein sequence ID" value="KAK3939630.1"/>
    <property type="molecule type" value="Genomic_DNA"/>
</dbReference>
<proteinExistence type="predicted"/>
<dbReference type="SMART" id="SM00248">
    <property type="entry name" value="ANK"/>
    <property type="match status" value="5"/>
</dbReference>
<evidence type="ECO:0000313" key="2">
    <source>
        <dbReference type="EMBL" id="KAK3939630.1"/>
    </source>
</evidence>
<sequence>MLLRSMQPTRTIRNPDLIDVLHDPIDAEVDDVNALDATGSTALHIAAGNDNPLMIQDLLGHSARMDIADINGSYPMHRAVRRGNSDALDELLKNRQADVNVCDKFKLTPMHTACQLDNNAEMGVEAMVSSKDREGKTLLHLASENGMDEVVADILARVNEPAVIDAKDGSGLRPLHLASKKGHTGVVRHLITAGPVVYGTDKDRNMAIHMAAEAGHLDIVEALLDALPESVRLCLEKWDGQLPNWATDEEGADNAFLETLANIGALVNHHSRGWEVEQTDVLVLSINHLCRHMQEIRYVE</sequence>
<feature type="repeat" description="ANK" evidence="1">
    <location>
        <begin position="38"/>
        <end position="70"/>
    </location>
</feature>
<keyword evidence="3" id="KW-1185">Reference proteome</keyword>
<accession>A0AAN6N6B2</accession>
<dbReference type="Proteomes" id="UP001303473">
    <property type="component" value="Unassembled WGS sequence"/>
</dbReference>